<dbReference type="Pfam" id="PF22640">
    <property type="entry name" value="ManC_GMP_beta-helix"/>
    <property type="match status" value="1"/>
</dbReference>
<reference evidence="12" key="1">
    <citation type="journal article" date="2020" name="mSystems">
        <title>Genome- and Community-Level Interaction Insights into Carbon Utilization and Element Cycling Functions of Hydrothermarchaeota in Hydrothermal Sediment.</title>
        <authorList>
            <person name="Zhou Z."/>
            <person name="Liu Y."/>
            <person name="Xu W."/>
            <person name="Pan J."/>
            <person name="Luo Z.H."/>
            <person name="Li M."/>
        </authorList>
    </citation>
    <scope>NUCLEOTIDE SEQUENCE [LARGE SCALE GENOMIC DNA]</scope>
    <source>
        <strain evidence="12">SpSt-524</strain>
    </source>
</reference>
<evidence type="ECO:0000256" key="1">
    <source>
        <dbReference type="ARBA" id="ARBA00006115"/>
    </source>
</evidence>
<evidence type="ECO:0000256" key="6">
    <source>
        <dbReference type="ARBA" id="ARBA00023134"/>
    </source>
</evidence>
<evidence type="ECO:0000259" key="10">
    <source>
        <dbReference type="Pfam" id="PF01050"/>
    </source>
</evidence>
<proteinExistence type="inferred from homology"/>
<evidence type="ECO:0000256" key="2">
    <source>
        <dbReference type="ARBA" id="ARBA00012387"/>
    </source>
</evidence>
<organism evidence="12">
    <name type="scientific">Meiothermus ruber</name>
    <dbReference type="NCBI Taxonomy" id="277"/>
    <lineage>
        <taxon>Bacteria</taxon>
        <taxon>Thermotogati</taxon>
        <taxon>Deinococcota</taxon>
        <taxon>Deinococci</taxon>
        <taxon>Thermales</taxon>
        <taxon>Thermaceae</taxon>
        <taxon>Meiothermus</taxon>
    </lineage>
</organism>
<dbReference type="InterPro" id="IPR051161">
    <property type="entry name" value="Mannose-6P_isomerase_type2"/>
</dbReference>
<accession>A0A7C3DLK0</accession>
<evidence type="ECO:0000256" key="8">
    <source>
        <dbReference type="RuleBase" id="RU004190"/>
    </source>
</evidence>
<dbReference type="CDD" id="cd02509">
    <property type="entry name" value="GDP-M1P_Guanylyltransferase"/>
    <property type="match status" value="1"/>
</dbReference>
<evidence type="ECO:0000259" key="9">
    <source>
        <dbReference type="Pfam" id="PF00483"/>
    </source>
</evidence>
<dbReference type="GO" id="GO:0000271">
    <property type="term" value="P:polysaccharide biosynthetic process"/>
    <property type="evidence" value="ECO:0007669"/>
    <property type="project" value="InterPro"/>
</dbReference>
<sequence>MIAVVLAGGAGTRLWPVSRELYPKPFMKLPDGQSLLQKAFLRAVKAGAREVLTVTGQEHHYSALSEYQALGLPEVQTYYIIEPLRRNTAPAIAMAALWIAERNPDELMLVLSADQLISHEEAFAQAVAQAKHPAQQGYLVTFGIQPSYPATGFGYIERGEALEGSVYQVSRFVEKPDQPTAEAYLNSGRYYWNAGIFCFKAGVYLQTLEHLQPQLYQAIQTCWQASQKGERTYLDRALFAQVPDISVDYAVMEKAPKVAVVPANFGWSDLGSWDAAAQMVPPDADGNRVLGEAVLLETKNTFVQSEDRVVAVIGASDLVIVDTRDALLVARRDSVQQVKKVVEQLAHNNHASVRRHRTIQRPWGNYVTLEEASGFKIRRVALKPGQALTNHLHHHRSEHWTVLRGTGQVWLDGQVRIIRPGESVGALAGVAHQLYNPGLLELLLIEVQTGEYLGEDDVLRLESLV</sequence>
<dbReference type="PANTHER" id="PTHR46390">
    <property type="entry name" value="MANNOSE-1-PHOSPHATE GUANYLYLTRANSFERASE"/>
    <property type="match status" value="1"/>
</dbReference>
<evidence type="ECO:0000259" key="11">
    <source>
        <dbReference type="Pfam" id="PF22640"/>
    </source>
</evidence>
<evidence type="ECO:0000256" key="7">
    <source>
        <dbReference type="ARBA" id="ARBA00047343"/>
    </source>
</evidence>
<comment type="caution">
    <text evidence="12">The sequence shown here is derived from an EMBL/GenBank/DDBJ whole genome shotgun (WGS) entry which is preliminary data.</text>
</comment>
<dbReference type="SUPFAM" id="SSF53448">
    <property type="entry name" value="Nucleotide-diphospho-sugar transferases"/>
    <property type="match status" value="1"/>
</dbReference>
<evidence type="ECO:0000256" key="5">
    <source>
        <dbReference type="ARBA" id="ARBA00022741"/>
    </source>
</evidence>
<keyword evidence="12" id="KW-0413">Isomerase</keyword>
<name>A0A7C3DLK0_MEIRU</name>
<evidence type="ECO:0000313" key="12">
    <source>
        <dbReference type="EMBL" id="HFG21491.1"/>
    </source>
</evidence>
<dbReference type="EMBL" id="DSWI01000031">
    <property type="protein sequence ID" value="HFG21491.1"/>
    <property type="molecule type" value="Genomic_DNA"/>
</dbReference>
<dbReference type="NCBIfam" id="TIGR01479">
    <property type="entry name" value="GMP_PMI"/>
    <property type="match status" value="1"/>
</dbReference>
<dbReference type="GO" id="GO:0016853">
    <property type="term" value="F:isomerase activity"/>
    <property type="evidence" value="ECO:0007669"/>
    <property type="project" value="UniProtKB-KW"/>
</dbReference>
<comment type="catalytic activity">
    <reaction evidence="7">
        <text>alpha-D-mannose 1-phosphate + GTP + H(+) = GDP-alpha-D-mannose + diphosphate</text>
        <dbReference type="Rhea" id="RHEA:15229"/>
        <dbReference type="ChEBI" id="CHEBI:15378"/>
        <dbReference type="ChEBI" id="CHEBI:33019"/>
        <dbReference type="ChEBI" id="CHEBI:37565"/>
        <dbReference type="ChEBI" id="CHEBI:57527"/>
        <dbReference type="ChEBI" id="CHEBI:58409"/>
        <dbReference type="EC" id="2.7.7.13"/>
    </reaction>
</comment>
<protein>
    <recommendedName>
        <fullName evidence="2">mannose-1-phosphate guanylyltransferase</fullName>
        <ecNumber evidence="2">2.7.7.13</ecNumber>
    </recommendedName>
</protein>
<keyword evidence="6" id="KW-0342">GTP-binding</keyword>
<dbReference type="InterPro" id="IPR005835">
    <property type="entry name" value="NTP_transferase_dom"/>
</dbReference>
<dbReference type="GO" id="GO:0004475">
    <property type="term" value="F:mannose-1-phosphate guanylyltransferase (GTP) activity"/>
    <property type="evidence" value="ECO:0007669"/>
    <property type="project" value="UniProtKB-EC"/>
</dbReference>
<dbReference type="Gene3D" id="3.90.550.10">
    <property type="entry name" value="Spore Coat Polysaccharide Biosynthesis Protein SpsA, Chain A"/>
    <property type="match status" value="1"/>
</dbReference>
<comment type="similarity">
    <text evidence="1 8">Belongs to the mannose-6-phosphate isomerase type 2 family.</text>
</comment>
<dbReference type="InterPro" id="IPR049577">
    <property type="entry name" value="GMPP_N"/>
</dbReference>
<dbReference type="InterPro" id="IPR029044">
    <property type="entry name" value="Nucleotide-diphossugar_trans"/>
</dbReference>
<keyword evidence="5" id="KW-0547">Nucleotide-binding</keyword>
<feature type="domain" description="Mannose-6-phosphate isomerase type II C-terminal" evidence="10">
    <location>
        <begin position="349"/>
        <end position="462"/>
    </location>
</feature>
<dbReference type="InterPro" id="IPR006375">
    <property type="entry name" value="Man1P_GuaTrfase/Man6P_Isoase"/>
</dbReference>
<dbReference type="Gene3D" id="2.60.120.10">
    <property type="entry name" value="Jelly Rolls"/>
    <property type="match status" value="1"/>
</dbReference>
<dbReference type="InterPro" id="IPR054566">
    <property type="entry name" value="ManC/GMP-like_b-helix"/>
</dbReference>
<dbReference type="Pfam" id="PF01050">
    <property type="entry name" value="MannoseP_isomer"/>
    <property type="match status" value="1"/>
</dbReference>
<dbReference type="EC" id="2.7.7.13" evidence="2"/>
<dbReference type="SUPFAM" id="SSF51182">
    <property type="entry name" value="RmlC-like cupins"/>
    <property type="match status" value="1"/>
</dbReference>
<keyword evidence="4 12" id="KW-0548">Nucleotidyltransferase</keyword>
<keyword evidence="3 12" id="KW-0808">Transferase</keyword>
<dbReference type="InterPro" id="IPR014710">
    <property type="entry name" value="RmlC-like_jellyroll"/>
</dbReference>
<dbReference type="InterPro" id="IPR001538">
    <property type="entry name" value="Man6P_isomerase-2_C"/>
</dbReference>
<dbReference type="FunFam" id="3.90.550.10:FF:000046">
    <property type="entry name" value="Mannose-1-phosphate guanylyltransferase (GDP)"/>
    <property type="match status" value="1"/>
</dbReference>
<dbReference type="GO" id="GO:0005525">
    <property type="term" value="F:GTP binding"/>
    <property type="evidence" value="ECO:0007669"/>
    <property type="project" value="UniProtKB-KW"/>
</dbReference>
<evidence type="ECO:0000256" key="3">
    <source>
        <dbReference type="ARBA" id="ARBA00022679"/>
    </source>
</evidence>
<dbReference type="Pfam" id="PF00483">
    <property type="entry name" value="NTP_transferase"/>
    <property type="match status" value="1"/>
</dbReference>
<dbReference type="GO" id="GO:0009298">
    <property type="term" value="P:GDP-mannose biosynthetic process"/>
    <property type="evidence" value="ECO:0007669"/>
    <property type="project" value="TreeGrafter"/>
</dbReference>
<gene>
    <name evidence="12" type="ORF">ENS82_12410</name>
</gene>
<dbReference type="AlphaFoldDB" id="A0A7C3DLK0"/>
<dbReference type="CDD" id="cd02213">
    <property type="entry name" value="cupin_PMI_typeII_C"/>
    <property type="match status" value="1"/>
</dbReference>
<feature type="domain" description="Nucleotidyl transferase" evidence="9">
    <location>
        <begin position="3"/>
        <end position="277"/>
    </location>
</feature>
<evidence type="ECO:0000256" key="4">
    <source>
        <dbReference type="ARBA" id="ARBA00022695"/>
    </source>
</evidence>
<feature type="domain" description="MannoseP isomerase/GMP-like beta-helix" evidence="11">
    <location>
        <begin position="291"/>
        <end position="345"/>
    </location>
</feature>
<dbReference type="InterPro" id="IPR011051">
    <property type="entry name" value="RmlC_Cupin_sf"/>
</dbReference>
<dbReference type="PANTHER" id="PTHR46390:SF1">
    <property type="entry name" value="MANNOSE-1-PHOSPHATE GUANYLYLTRANSFERASE"/>
    <property type="match status" value="1"/>
</dbReference>